<sequence length="198" mass="22092">MTDKARTLKVYNLLEGTNEYIGVGDAYIPPFTGLPANCTEIEPPTTTEGFAAVFDFTKQEWSLEEDHRGKTLYSTETGEPVFIAELGPLPENVTYISPNGEYQKWDGSAWVKDEEAEKTALVGEAEQNKSVLMKNVSQQISLLQDAIDLDMATDEEKETLVALKKYRVLLNRVDTSLAPDIDWPILGNEEEDSANLIK</sequence>
<organism evidence="1">
    <name type="scientific">Yersinia pestis</name>
    <dbReference type="NCBI Taxonomy" id="632"/>
    <lineage>
        <taxon>Bacteria</taxon>
        <taxon>Pseudomonadati</taxon>
        <taxon>Pseudomonadota</taxon>
        <taxon>Gammaproteobacteria</taxon>
        <taxon>Enterobacterales</taxon>
        <taxon>Yersiniaceae</taxon>
        <taxon>Yersinia</taxon>
    </lineage>
</organism>
<proteinExistence type="predicted"/>
<name>Q7BTW6_YERPE</name>
<dbReference type="InterPro" id="IPR003458">
    <property type="entry name" value="Phage_T4_Gp38_tail_assem"/>
</dbReference>
<evidence type="ECO:0008006" key="2">
    <source>
        <dbReference type="Google" id="ProtNLM"/>
    </source>
</evidence>
<geneLocation type="plasmid" evidence="1">
    <name>pMT1</name>
</geneLocation>
<evidence type="ECO:0000313" key="1">
    <source>
        <dbReference type="EMBL" id="AAC13190.1"/>
    </source>
</evidence>
<keyword evidence="1" id="KW-0614">Plasmid</keyword>
<protein>
    <recommendedName>
        <fullName evidence="2">Tail fiber assembly protein</fullName>
    </recommendedName>
</protein>
<dbReference type="EMBL" id="AF053947">
    <property type="protein sequence ID" value="AAC13190.1"/>
    <property type="molecule type" value="Genomic_DNA"/>
</dbReference>
<dbReference type="PANTHER" id="PTHR34413">
    <property type="entry name" value="PROPHAGE TAIL FIBER ASSEMBLY PROTEIN HOMOLOG TFAE-RELATED-RELATED"/>
    <property type="match status" value="1"/>
</dbReference>
<dbReference type="AlphaFoldDB" id="Q7BTW6"/>
<dbReference type="PANTHER" id="PTHR34413:SF2">
    <property type="entry name" value="PROPHAGE TAIL FIBER ASSEMBLY PROTEIN HOMOLOG TFAE-RELATED"/>
    <property type="match status" value="1"/>
</dbReference>
<reference evidence="1" key="1">
    <citation type="journal article" date="1998" name="J. Bacteriol.">
        <title>Structural organization of virulence-associated plasmids of Yersinia pestis.</title>
        <authorList>
            <person name="Hu P."/>
            <person name="Elliott J."/>
            <person name="McCready P."/>
            <person name="Skowronski E."/>
            <person name="Garnes J."/>
            <person name="Kobayashi A."/>
            <person name="Brubaker R.R."/>
            <person name="Garcia E."/>
        </authorList>
    </citation>
    <scope>NUCLEOTIDE SEQUENCE</scope>
    <source>
        <strain evidence="1">KIM5</strain>
        <plasmid evidence="1">pMT1</plasmid>
    </source>
</reference>
<dbReference type="Pfam" id="PF02413">
    <property type="entry name" value="Caudo_TAP"/>
    <property type="match status" value="1"/>
</dbReference>
<dbReference type="DNASU" id="2700792"/>
<dbReference type="InterPro" id="IPR051220">
    <property type="entry name" value="TFA_Chaperone"/>
</dbReference>
<accession>Q7BTW6</accession>